<feature type="transmembrane region" description="Helical" evidence="7">
    <location>
        <begin position="12"/>
        <end position="32"/>
    </location>
</feature>
<feature type="compositionally biased region" description="Basic and acidic residues" evidence="6">
    <location>
        <begin position="324"/>
        <end position="336"/>
    </location>
</feature>
<evidence type="ECO:0000256" key="3">
    <source>
        <dbReference type="ARBA" id="ARBA00022692"/>
    </source>
</evidence>
<protein>
    <recommendedName>
        <fullName evidence="8">DNA translocase FtsK 4TM region domain-containing protein</fullName>
    </recommendedName>
</protein>
<dbReference type="InterPro" id="IPR025199">
    <property type="entry name" value="FtsK_4TM"/>
</dbReference>
<feature type="compositionally biased region" description="Basic residues" evidence="6">
    <location>
        <begin position="431"/>
        <end position="440"/>
    </location>
</feature>
<dbReference type="Proteomes" id="UP001295463">
    <property type="component" value="Chromosome"/>
</dbReference>
<evidence type="ECO:0000313" key="9">
    <source>
        <dbReference type="EMBL" id="CAH2030144.1"/>
    </source>
</evidence>
<keyword evidence="4 7" id="KW-1133">Transmembrane helix</keyword>
<evidence type="ECO:0000256" key="4">
    <source>
        <dbReference type="ARBA" id="ARBA00022989"/>
    </source>
</evidence>
<keyword evidence="10" id="KW-1185">Reference proteome</keyword>
<evidence type="ECO:0000313" key="10">
    <source>
        <dbReference type="Proteomes" id="UP001295463"/>
    </source>
</evidence>
<feature type="transmembrane region" description="Helical" evidence="7">
    <location>
        <begin position="147"/>
        <end position="177"/>
    </location>
</feature>
<sequence length="531" mass="56005">MDDARKEKLVKELQGMAIGAVGIFLLMALFTFSSADQSLNSWSTASGVQNLGGRLGAQVADLLLMLFGLASYLLPGVLLLIAYNLLRFKEPRLRLYKSVAFGGLLVSLAALFAFNLEVTTLLGQQVPTGGAIGALLVRLLKTTVGTVGALLVLLPLLAASVMVLSGFSFVLFASWWLENLRHKWAARQERQAFKREEQQKEKARTEGRPLPASGPVIKPAAPPHRPPSQPLPQGKEEGRGGQGKTGTGILRFHQERRRLPYPAAVAAGPAPGHGAPYRTGPAGDERPAAGKEAAGFRHRRRGEGDLSRPGDHHVRVRPGAGDQDQPHRRPLRRPDHGAAGPLHPDRGADPRQGGGGHRGTQPGAGNGFSAGNLHLRGVPAEPDEAPPGAGQGYRRAAADHRSGQGAPPAGGRLHRLRQVGLGQHHDPVAALHRHPPRCAFHHGGPQDAGVLHVRGDSPPAAAGGDGAEEGFPGPEMGGERDGAPLPPAGGQGGAQHRILQPQAGRRGGRAGRQRRLRRGDHRGTGRDRGGG</sequence>
<organism evidence="9 10">
    <name type="scientific">Trichlorobacter ammonificans</name>
    <dbReference type="NCBI Taxonomy" id="2916410"/>
    <lineage>
        <taxon>Bacteria</taxon>
        <taxon>Pseudomonadati</taxon>
        <taxon>Thermodesulfobacteriota</taxon>
        <taxon>Desulfuromonadia</taxon>
        <taxon>Geobacterales</taxon>
        <taxon>Geobacteraceae</taxon>
        <taxon>Trichlorobacter</taxon>
    </lineage>
</organism>
<feature type="compositionally biased region" description="Pro residues" evidence="6">
    <location>
        <begin position="220"/>
        <end position="230"/>
    </location>
</feature>
<comment type="subcellular location">
    <subcellularLocation>
        <location evidence="1">Cell membrane</location>
        <topology evidence="1">Multi-pass membrane protein</topology>
    </subcellularLocation>
</comment>
<keyword evidence="5 7" id="KW-0472">Membrane</keyword>
<dbReference type="EMBL" id="OW150024">
    <property type="protein sequence ID" value="CAH2030144.1"/>
    <property type="molecule type" value="Genomic_DNA"/>
</dbReference>
<evidence type="ECO:0000256" key="6">
    <source>
        <dbReference type="SAM" id="MobiDB-lite"/>
    </source>
</evidence>
<evidence type="ECO:0000256" key="2">
    <source>
        <dbReference type="ARBA" id="ARBA00022475"/>
    </source>
</evidence>
<feature type="compositionally biased region" description="Gly residues" evidence="6">
    <location>
        <begin position="352"/>
        <end position="368"/>
    </location>
</feature>
<evidence type="ECO:0000256" key="7">
    <source>
        <dbReference type="SAM" id="Phobius"/>
    </source>
</evidence>
<accession>A0ABN8HBW5</accession>
<feature type="transmembrane region" description="Helical" evidence="7">
    <location>
        <begin position="62"/>
        <end position="86"/>
    </location>
</feature>
<feature type="region of interest" description="Disordered" evidence="6">
    <location>
        <begin position="263"/>
        <end position="531"/>
    </location>
</feature>
<feature type="compositionally biased region" description="Basic and acidic residues" evidence="6">
    <location>
        <begin position="192"/>
        <end position="207"/>
    </location>
</feature>
<feature type="compositionally biased region" description="Basic residues" evidence="6">
    <location>
        <begin position="506"/>
        <end position="520"/>
    </location>
</feature>
<feature type="transmembrane region" description="Helical" evidence="7">
    <location>
        <begin position="98"/>
        <end position="116"/>
    </location>
</feature>
<feature type="domain" description="DNA translocase FtsK 4TM region" evidence="8">
    <location>
        <begin position="7"/>
        <end position="176"/>
    </location>
</feature>
<evidence type="ECO:0000259" key="8">
    <source>
        <dbReference type="Pfam" id="PF13491"/>
    </source>
</evidence>
<keyword evidence="2" id="KW-1003">Cell membrane</keyword>
<feature type="compositionally biased region" description="Basic and acidic residues" evidence="6">
    <location>
        <begin position="521"/>
        <end position="531"/>
    </location>
</feature>
<feature type="compositionally biased region" description="Basic and acidic residues" evidence="6">
    <location>
        <begin position="302"/>
        <end position="313"/>
    </location>
</feature>
<keyword evidence="3 7" id="KW-0812">Transmembrane</keyword>
<dbReference type="Pfam" id="PF13491">
    <property type="entry name" value="FtsK_4TM"/>
    <property type="match status" value="1"/>
</dbReference>
<feature type="compositionally biased region" description="Low complexity" evidence="6">
    <location>
        <begin position="263"/>
        <end position="276"/>
    </location>
</feature>
<reference evidence="9 10" key="1">
    <citation type="submission" date="2022-03" db="EMBL/GenBank/DDBJ databases">
        <authorList>
            <person name="Koch H."/>
        </authorList>
    </citation>
    <scope>NUCLEOTIDE SEQUENCE [LARGE SCALE GENOMIC DNA]</scope>
    <source>
        <strain evidence="9 10">G1</strain>
    </source>
</reference>
<name>A0ABN8HBW5_9BACT</name>
<evidence type="ECO:0000256" key="1">
    <source>
        <dbReference type="ARBA" id="ARBA00004651"/>
    </source>
</evidence>
<gene>
    <name evidence="9" type="ORF">GEAMG1_0322</name>
</gene>
<feature type="region of interest" description="Disordered" evidence="6">
    <location>
        <begin position="192"/>
        <end position="247"/>
    </location>
</feature>
<evidence type="ECO:0000256" key="5">
    <source>
        <dbReference type="ARBA" id="ARBA00023136"/>
    </source>
</evidence>
<proteinExistence type="predicted"/>